<comment type="catalytic activity">
    <reaction evidence="1">
        <text>ATP + protein L-histidine = ADP + protein N-phospho-L-histidine.</text>
        <dbReference type="EC" id="2.7.13.3"/>
    </reaction>
</comment>
<dbReference type="Gene3D" id="3.30.565.10">
    <property type="entry name" value="Histidine kinase-like ATPase, C-terminal domain"/>
    <property type="match status" value="1"/>
</dbReference>
<dbReference type="Proteomes" id="UP000616595">
    <property type="component" value="Unassembled WGS sequence"/>
</dbReference>
<dbReference type="SMART" id="SM00388">
    <property type="entry name" value="HisKA"/>
    <property type="match status" value="1"/>
</dbReference>
<dbReference type="InterPro" id="IPR005467">
    <property type="entry name" value="His_kinase_dom"/>
</dbReference>
<sequence>MLIKKQEITALSDDIRKAIDGKEVDFRDNREGLWSILKNDISTLVRINNEQRNTAQRDRDLLADYLADISHQLKTPLTSMLIMVDLLENAPADKQEEFIANIKISLTRMEWLVATLLKMARLDSGAVEFTIAEISAGDLLKKAQQPLEVLLDVKNQTVELANDTALFCDRRWTAEALTNLLKNASEYSPVNSKITVNSGINPIYRWISVTDCGKGISKQKYPDLFKRFEYSQNENGYGIGLPLALSIVRGQNGDIEIDGGGKETGATFTIKFFK</sequence>
<keyword evidence="4 7" id="KW-0418">Kinase</keyword>
<dbReference type="SMART" id="SM00387">
    <property type="entry name" value="HATPase_c"/>
    <property type="match status" value="1"/>
</dbReference>
<dbReference type="InterPro" id="IPR050736">
    <property type="entry name" value="Sensor_HK_Regulatory"/>
</dbReference>
<evidence type="ECO:0000259" key="6">
    <source>
        <dbReference type="PROSITE" id="PS50109"/>
    </source>
</evidence>
<evidence type="ECO:0000256" key="4">
    <source>
        <dbReference type="ARBA" id="ARBA00022777"/>
    </source>
</evidence>
<gene>
    <name evidence="7" type="ORF">GH810_08835</name>
</gene>
<dbReference type="InterPro" id="IPR003661">
    <property type="entry name" value="HisK_dim/P_dom"/>
</dbReference>
<feature type="domain" description="Histidine kinase" evidence="6">
    <location>
        <begin position="68"/>
        <end position="274"/>
    </location>
</feature>
<dbReference type="EC" id="2.7.13.3" evidence="2"/>
<keyword evidence="8" id="KW-1185">Reference proteome</keyword>
<dbReference type="AlphaFoldDB" id="A0A923HXF7"/>
<evidence type="ECO:0000256" key="1">
    <source>
        <dbReference type="ARBA" id="ARBA00000085"/>
    </source>
</evidence>
<keyword evidence="3" id="KW-0808">Transferase</keyword>
<evidence type="ECO:0000313" key="8">
    <source>
        <dbReference type="Proteomes" id="UP000616595"/>
    </source>
</evidence>
<reference evidence="7" key="1">
    <citation type="submission" date="2019-10" db="EMBL/GenBank/DDBJ databases">
        <authorList>
            <person name="Ross D.E."/>
            <person name="Gulliver D."/>
        </authorList>
    </citation>
    <scope>NUCLEOTIDE SEQUENCE</scope>
    <source>
        <strain evidence="7">DER-2019</strain>
    </source>
</reference>
<evidence type="ECO:0000313" key="7">
    <source>
        <dbReference type="EMBL" id="MBC3888414.1"/>
    </source>
</evidence>
<evidence type="ECO:0000256" key="2">
    <source>
        <dbReference type="ARBA" id="ARBA00012438"/>
    </source>
</evidence>
<dbReference type="CDD" id="cd00082">
    <property type="entry name" value="HisKA"/>
    <property type="match status" value="1"/>
</dbReference>
<keyword evidence="5" id="KW-0902">Two-component regulatory system</keyword>
<dbReference type="RefSeq" id="WP_148567881.1">
    <property type="nucleotide sequence ID" value="NZ_RXYA01000013.1"/>
</dbReference>
<name>A0A923HXF7_9FIRM</name>
<dbReference type="Pfam" id="PF00512">
    <property type="entry name" value="HisKA"/>
    <property type="match status" value="1"/>
</dbReference>
<reference evidence="7" key="2">
    <citation type="submission" date="2020-10" db="EMBL/GenBank/DDBJ databases">
        <title>Comparative genomics of the Acetobacterium genus.</title>
        <authorList>
            <person name="Marshall C."/>
            <person name="May H."/>
            <person name="Norman S."/>
        </authorList>
    </citation>
    <scope>NUCLEOTIDE SEQUENCE</scope>
    <source>
        <strain evidence="7">DER-2019</strain>
    </source>
</reference>
<comment type="caution">
    <text evidence="7">The sequence shown here is derived from an EMBL/GenBank/DDBJ whole genome shotgun (WGS) entry which is preliminary data.</text>
</comment>
<dbReference type="Gene3D" id="1.10.287.130">
    <property type="match status" value="1"/>
</dbReference>
<organism evidence="7 8">
    <name type="scientific">Acetobacterium paludosum</name>
    <dbReference type="NCBI Taxonomy" id="52693"/>
    <lineage>
        <taxon>Bacteria</taxon>
        <taxon>Bacillati</taxon>
        <taxon>Bacillota</taxon>
        <taxon>Clostridia</taxon>
        <taxon>Eubacteriales</taxon>
        <taxon>Eubacteriaceae</taxon>
        <taxon>Acetobacterium</taxon>
    </lineage>
</organism>
<dbReference type="EMBL" id="WJBD01000009">
    <property type="protein sequence ID" value="MBC3888414.1"/>
    <property type="molecule type" value="Genomic_DNA"/>
</dbReference>
<dbReference type="GO" id="GO:0000155">
    <property type="term" value="F:phosphorelay sensor kinase activity"/>
    <property type="evidence" value="ECO:0007669"/>
    <property type="project" value="InterPro"/>
</dbReference>
<dbReference type="OrthoDB" id="9806130at2"/>
<evidence type="ECO:0000256" key="3">
    <source>
        <dbReference type="ARBA" id="ARBA00022679"/>
    </source>
</evidence>
<dbReference type="PANTHER" id="PTHR43711">
    <property type="entry name" value="TWO-COMPONENT HISTIDINE KINASE"/>
    <property type="match status" value="1"/>
</dbReference>
<accession>A0A923HXF7</accession>
<dbReference type="InterPro" id="IPR036890">
    <property type="entry name" value="HATPase_C_sf"/>
</dbReference>
<protein>
    <recommendedName>
        <fullName evidence="2">histidine kinase</fullName>
        <ecNumber evidence="2">2.7.13.3</ecNumber>
    </recommendedName>
</protein>
<dbReference type="InterPro" id="IPR036097">
    <property type="entry name" value="HisK_dim/P_sf"/>
</dbReference>
<evidence type="ECO:0000256" key="5">
    <source>
        <dbReference type="ARBA" id="ARBA00023012"/>
    </source>
</evidence>
<dbReference type="SUPFAM" id="SSF55874">
    <property type="entry name" value="ATPase domain of HSP90 chaperone/DNA topoisomerase II/histidine kinase"/>
    <property type="match status" value="1"/>
</dbReference>
<dbReference type="PANTHER" id="PTHR43711:SF26">
    <property type="entry name" value="SENSOR HISTIDINE KINASE RCSC"/>
    <property type="match status" value="1"/>
</dbReference>
<proteinExistence type="predicted"/>
<dbReference type="PROSITE" id="PS50109">
    <property type="entry name" value="HIS_KIN"/>
    <property type="match status" value="1"/>
</dbReference>
<dbReference type="SUPFAM" id="SSF47384">
    <property type="entry name" value="Homodimeric domain of signal transducing histidine kinase"/>
    <property type="match status" value="1"/>
</dbReference>
<dbReference type="InterPro" id="IPR003594">
    <property type="entry name" value="HATPase_dom"/>
</dbReference>
<dbReference type="Pfam" id="PF02518">
    <property type="entry name" value="HATPase_c"/>
    <property type="match status" value="1"/>
</dbReference>